<feature type="transmembrane region" description="Helical" evidence="1">
    <location>
        <begin position="12"/>
        <end position="34"/>
    </location>
</feature>
<reference evidence="2" key="1">
    <citation type="submission" date="2007-11" db="EMBL/GenBank/DDBJ databases">
        <authorList>
            <person name="Fulton L."/>
            <person name="Clifton S."/>
            <person name="Fulton B."/>
            <person name="Xu J."/>
            <person name="Minx P."/>
            <person name="Pepin K.H."/>
            <person name="Johnson M."/>
            <person name="Thiruvilangam P."/>
            <person name="Bhonagiri V."/>
            <person name="Nash W.E."/>
            <person name="Mardis E.R."/>
            <person name="Wilson R.K."/>
        </authorList>
    </citation>
    <scope>NUCLEOTIDE SEQUENCE [LARGE SCALE GENOMIC DNA]</scope>
    <source>
        <strain evidence="2">DSM 1402</strain>
    </source>
</reference>
<dbReference type="HOGENOM" id="CLU_2615955_0_0_9"/>
<sequence length="83" mass="9867">MEVDEMKFYQYMYYSFLGLTLFLSHLLCIVVAYQYCLIEHHKTTSFPPYVAFFSAIPFLIGIIVCLIIAIKFKQHYQENKNNL</sequence>
<feature type="transmembrane region" description="Helical" evidence="1">
    <location>
        <begin position="46"/>
        <end position="70"/>
    </location>
</feature>
<evidence type="ECO:0000256" key="1">
    <source>
        <dbReference type="SAM" id="Phobius"/>
    </source>
</evidence>
<reference evidence="2" key="2">
    <citation type="submission" date="2014-06" db="EMBL/GenBank/DDBJ databases">
        <title>Draft genome sequence of Clostridium ramosum(DSM 1402).</title>
        <authorList>
            <person name="Sudarsanam P."/>
            <person name="Ley R."/>
            <person name="Guruge J."/>
            <person name="Turnbaugh P.J."/>
            <person name="Mahowald M."/>
            <person name="Liep D."/>
            <person name="Gordon J."/>
        </authorList>
    </citation>
    <scope>NUCLEOTIDE SEQUENCE</scope>
    <source>
        <strain evidence="2">DSM 1402</strain>
    </source>
</reference>
<organism evidence="2 3">
    <name type="scientific">Thomasclavelia ramosa DSM 1402</name>
    <dbReference type="NCBI Taxonomy" id="445974"/>
    <lineage>
        <taxon>Bacteria</taxon>
        <taxon>Bacillati</taxon>
        <taxon>Bacillota</taxon>
        <taxon>Erysipelotrichia</taxon>
        <taxon>Erysipelotrichales</taxon>
        <taxon>Coprobacillaceae</taxon>
        <taxon>Thomasclavelia</taxon>
    </lineage>
</organism>
<gene>
    <name evidence="2" type="ORF">CLORAM_00422</name>
</gene>
<name>B0N161_9FIRM</name>
<dbReference type="EMBL" id="ABFX02000003">
    <property type="protein sequence ID" value="EDS19547.1"/>
    <property type="molecule type" value="Genomic_DNA"/>
</dbReference>
<keyword evidence="3" id="KW-1185">Reference proteome</keyword>
<proteinExistence type="predicted"/>
<keyword evidence="1" id="KW-0812">Transmembrane</keyword>
<comment type="caution">
    <text evidence="2">The sequence shown here is derived from an EMBL/GenBank/DDBJ whole genome shotgun (WGS) entry which is preliminary data.</text>
</comment>
<accession>B0N161</accession>
<keyword evidence="1" id="KW-0472">Membrane</keyword>
<dbReference type="AlphaFoldDB" id="B0N161"/>
<keyword evidence="1" id="KW-1133">Transmembrane helix</keyword>
<evidence type="ECO:0000313" key="2">
    <source>
        <dbReference type="EMBL" id="EDS19547.1"/>
    </source>
</evidence>
<protein>
    <submittedName>
        <fullName evidence="2">Uncharacterized protein</fullName>
    </submittedName>
</protein>
<dbReference type="Proteomes" id="UP000005798">
    <property type="component" value="Unassembled WGS sequence"/>
</dbReference>
<evidence type="ECO:0000313" key="3">
    <source>
        <dbReference type="Proteomes" id="UP000005798"/>
    </source>
</evidence>